<evidence type="ECO:0000256" key="5">
    <source>
        <dbReference type="ARBA" id="ARBA00014628"/>
    </source>
</evidence>
<gene>
    <name evidence="12" type="ORF">X560_0074</name>
</gene>
<dbReference type="PROSITE" id="PS51257">
    <property type="entry name" value="PROKAR_LIPOPROTEIN"/>
    <property type="match status" value="1"/>
</dbReference>
<dbReference type="GO" id="GO:0008270">
    <property type="term" value="F:zinc ion binding"/>
    <property type="evidence" value="ECO:0007669"/>
    <property type="project" value="UniProtKB-UniRule"/>
</dbReference>
<reference evidence="12 13" key="1">
    <citation type="journal article" date="2015" name="Genome Biol. Evol.">
        <title>Comparative Genomics of Listeria Sensu Lato: Genus-Wide Differences in Evolutionary Dynamics and the Progressive Gain of Complex, Potentially Pathogenicity-Related Traits through Lateral Gene Transfer.</title>
        <authorList>
            <person name="Chiara M."/>
            <person name="Caruso M."/>
            <person name="D'Erchia A.M."/>
            <person name="Manzari C."/>
            <person name="Fraccalvieri R."/>
            <person name="Goffredo E."/>
            <person name="Latorre L."/>
            <person name="Miccolupo A."/>
            <person name="Padalino I."/>
            <person name="Santagada G."/>
            <person name="Chiocco D."/>
            <person name="Pesole G."/>
            <person name="Horner D.S."/>
            <person name="Parisi A."/>
        </authorList>
    </citation>
    <scope>NUCLEOTIDE SEQUENCE [LARGE SCALE GENOMIC DNA]</scope>
    <source>
        <strain evidence="12 13">1991</strain>
    </source>
</reference>
<evidence type="ECO:0000256" key="10">
    <source>
        <dbReference type="RuleBase" id="RU367011"/>
    </source>
</evidence>
<dbReference type="PATRIC" id="fig|1430899.3.peg.73"/>
<dbReference type="Gene3D" id="3.10.200.10">
    <property type="entry name" value="Alpha carbonic anhydrase"/>
    <property type="match status" value="1"/>
</dbReference>
<dbReference type="EC" id="4.2.1.1" evidence="4 10"/>
<dbReference type="SMART" id="SM01057">
    <property type="entry name" value="Carb_anhydrase"/>
    <property type="match status" value="1"/>
</dbReference>
<comment type="caution">
    <text evidence="12">The sequence shown here is derived from an EMBL/GenBank/DDBJ whole genome shotgun (WGS) entry which is preliminary data.</text>
</comment>
<dbReference type="PROSITE" id="PS51144">
    <property type="entry name" value="ALPHA_CA_2"/>
    <property type="match status" value="1"/>
</dbReference>
<accession>A0A0J8JAJ4</accession>
<dbReference type="InterPro" id="IPR023561">
    <property type="entry name" value="Carbonic_anhydrase_a-class"/>
</dbReference>
<evidence type="ECO:0000256" key="8">
    <source>
        <dbReference type="ARBA" id="ARBA00023239"/>
    </source>
</evidence>
<dbReference type="PROSITE" id="PS00162">
    <property type="entry name" value="ALPHA_CA_1"/>
    <property type="match status" value="1"/>
</dbReference>
<evidence type="ECO:0000313" key="12">
    <source>
        <dbReference type="EMBL" id="KMT61366.1"/>
    </source>
</evidence>
<keyword evidence="6 10" id="KW-0479">Metal-binding</keyword>
<proteinExistence type="inferred from homology"/>
<dbReference type="CDD" id="cd03124">
    <property type="entry name" value="alpha_CA_prokaryotic_like"/>
    <property type="match status" value="1"/>
</dbReference>
<evidence type="ECO:0000256" key="1">
    <source>
        <dbReference type="ARBA" id="ARBA00001947"/>
    </source>
</evidence>
<evidence type="ECO:0000313" key="13">
    <source>
        <dbReference type="Proteomes" id="UP000052258"/>
    </source>
</evidence>
<dbReference type="AlphaFoldDB" id="A0A0J8JAJ4"/>
<dbReference type="InterPro" id="IPR041891">
    <property type="entry name" value="Alpha_CA_prokaryot-like"/>
</dbReference>
<comment type="function">
    <text evidence="2 10">Reversible hydration of carbon dioxide.</text>
</comment>
<name>A0A0J8JAJ4_9LIST</name>
<keyword evidence="10" id="KW-0732">Signal</keyword>
<dbReference type="EMBL" id="AZHO01000002">
    <property type="protein sequence ID" value="KMT61366.1"/>
    <property type="molecule type" value="Genomic_DNA"/>
</dbReference>
<dbReference type="RefSeq" id="WP_007475100.1">
    <property type="nucleotide sequence ID" value="NZ_KQ130609.1"/>
</dbReference>
<organism evidence="12 13">
    <name type="scientific">Listeria fleischmannii 1991</name>
    <dbReference type="NCBI Taxonomy" id="1430899"/>
    <lineage>
        <taxon>Bacteria</taxon>
        <taxon>Bacillati</taxon>
        <taxon>Bacillota</taxon>
        <taxon>Bacilli</taxon>
        <taxon>Bacillales</taxon>
        <taxon>Listeriaceae</taxon>
        <taxon>Listeria</taxon>
    </lineage>
</organism>
<dbReference type="InterPro" id="IPR036398">
    <property type="entry name" value="CA_dom_sf"/>
</dbReference>
<dbReference type="InterPro" id="IPR001148">
    <property type="entry name" value="CA_dom"/>
</dbReference>
<dbReference type="OrthoDB" id="5327615at2"/>
<dbReference type="InterPro" id="IPR018338">
    <property type="entry name" value="Carbonic_anhydrase_a-class_CS"/>
</dbReference>
<feature type="domain" description="Alpha-carbonic anhydrase" evidence="11">
    <location>
        <begin position="42"/>
        <end position="253"/>
    </location>
</feature>
<keyword evidence="13" id="KW-1185">Reference proteome</keyword>
<evidence type="ECO:0000259" key="11">
    <source>
        <dbReference type="PROSITE" id="PS51144"/>
    </source>
</evidence>
<protein>
    <recommendedName>
        <fullName evidence="5 10">Carbonic anhydrase</fullName>
        <ecNumber evidence="4 10">4.2.1.1</ecNumber>
    </recommendedName>
</protein>
<dbReference type="Proteomes" id="UP000052258">
    <property type="component" value="Unassembled WGS sequence"/>
</dbReference>
<dbReference type="PANTHER" id="PTHR18952:SF265">
    <property type="entry name" value="CARBONIC ANHYDRASE"/>
    <property type="match status" value="1"/>
</dbReference>
<dbReference type="Pfam" id="PF00194">
    <property type="entry name" value="Carb_anhydrase"/>
    <property type="match status" value="1"/>
</dbReference>
<keyword evidence="7 10" id="KW-0862">Zinc</keyword>
<comment type="similarity">
    <text evidence="3 10">Belongs to the alpha-carbonic anhydrase family.</text>
</comment>
<dbReference type="GO" id="GO:0004089">
    <property type="term" value="F:carbonate dehydratase activity"/>
    <property type="evidence" value="ECO:0007669"/>
    <property type="project" value="UniProtKB-UniRule"/>
</dbReference>
<feature type="chain" id="PRO_5039761076" description="Carbonic anhydrase" evidence="10">
    <location>
        <begin position="20"/>
        <end position="253"/>
    </location>
</feature>
<evidence type="ECO:0000256" key="4">
    <source>
        <dbReference type="ARBA" id="ARBA00012925"/>
    </source>
</evidence>
<evidence type="ECO:0000256" key="7">
    <source>
        <dbReference type="ARBA" id="ARBA00022833"/>
    </source>
</evidence>
<dbReference type="SUPFAM" id="SSF51069">
    <property type="entry name" value="Carbonic anhydrase"/>
    <property type="match status" value="1"/>
</dbReference>
<evidence type="ECO:0000256" key="3">
    <source>
        <dbReference type="ARBA" id="ARBA00010718"/>
    </source>
</evidence>
<feature type="signal peptide" evidence="10">
    <location>
        <begin position="1"/>
        <end position="19"/>
    </location>
</feature>
<sequence>MKKILFVFAAILVGAFALSGCSNDSTSKVNGKETKVESKKEDHLDYDDQKGWEFESGDAQSPINIDTNKVEPMKDNGGITLDYSDIAVDEVDNGHSIQVDDTGTAVINGRNFELNQFHFHAKSEHTVNGQHYPIEAHFVNQSQDGRLAVIAVFFKEGKENAGFNTVLSNIKKGEKVNVDDEINVMSMIPANTSYYHYLGSLTTPPLSENVEWYVMENPVEVSSEQIKEFDKYYDANNRKIQKLNGRKVLEHKE</sequence>
<comment type="catalytic activity">
    <reaction evidence="9 10">
        <text>hydrogencarbonate + H(+) = CO2 + H2O</text>
        <dbReference type="Rhea" id="RHEA:10748"/>
        <dbReference type="ChEBI" id="CHEBI:15377"/>
        <dbReference type="ChEBI" id="CHEBI:15378"/>
        <dbReference type="ChEBI" id="CHEBI:16526"/>
        <dbReference type="ChEBI" id="CHEBI:17544"/>
        <dbReference type="EC" id="4.2.1.1"/>
    </reaction>
</comment>
<evidence type="ECO:0000256" key="9">
    <source>
        <dbReference type="ARBA" id="ARBA00048348"/>
    </source>
</evidence>
<evidence type="ECO:0000256" key="6">
    <source>
        <dbReference type="ARBA" id="ARBA00022723"/>
    </source>
</evidence>
<comment type="cofactor">
    <cofactor evidence="1 10">
        <name>Zn(2+)</name>
        <dbReference type="ChEBI" id="CHEBI:29105"/>
    </cofactor>
</comment>
<dbReference type="PANTHER" id="PTHR18952">
    <property type="entry name" value="CARBONIC ANHYDRASE"/>
    <property type="match status" value="1"/>
</dbReference>
<evidence type="ECO:0000256" key="2">
    <source>
        <dbReference type="ARBA" id="ARBA00002904"/>
    </source>
</evidence>
<keyword evidence="8 10" id="KW-0456">Lyase</keyword>